<evidence type="ECO:0000256" key="2">
    <source>
        <dbReference type="ARBA" id="ARBA00023315"/>
    </source>
</evidence>
<sequence length="175" mass="19158">MSEQNLTFRLPGSTDAADIMRIHKMGLDTGHASFRDTPIGWTEFERAYLDERSAALVVTDGDNVLGWATVVPSSQRAVYAGVGEISIYLDSGAQGQGVGSALMQAIIDAAEQKGFWTLFAHIFPQNQASIALHSKFGFDTIGRRKAIGKMTYGPMAGKWRDVMLMERRSRTVGLD</sequence>
<evidence type="ECO:0000256" key="1">
    <source>
        <dbReference type="ARBA" id="ARBA00022679"/>
    </source>
</evidence>
<evidence type="ECO:0000259" key="3">
    <source>
        <dbReference type="PROSITE" id="PS51186"/>
    </source>
</evidence>
<keyword evidence="2" id="KW-0012">Acyltransferase</keyword>
<reference evidence="4 5" key="1">
    <citation type="submission" date="2019-03" db="EMBL/GenBank/DDBJ databases">
        <title>Genomic Encyclopedia of Type Strains, Phase III (KMG-III): the genomes of soil and plant-associated and newly described type strains.</title>
        <authorList>
            <person name="Whitman W."/>
        </authorList>
    </citation>
    <scope>NUCLEOTIDE SEQUENCE [LARGE SCALE GENOMIC DNA]</scope>
    <source>
        <strain evidence="4 5">CGMCC 1.7002</strain>
    </source>
</reference>
<gene>
    <name evidence="4" type="ORF">ATL17_0485</name>
</gene>
<dbReference type="SUPFAM" id="SSF55729">
    <property type="entry name" value="Acyl-CoA N-acyltransferases (Nat)"/>
    <property type="match status" value="1"/>
</dbReference>
<dbReference type="PANTHER" id="PTHR43072:SF23">
    <property type="entry name" value="UPF0039 PROTEIN C11D3.02C"/>
    <property type="match status" value="1"/>
</dbReference>
<dbReference type="GO" id="GO:0016747">
    <property type="term" value="F:acyltransferase activity, transferring groups other than amino-acyl groups"/>
    <property type="evidence" value="ECO:0007669"/>
    <property type="project" value="InterPro"/>
</dbReference>
<protein>
    <submittedName>
        <fullName evidence="4">Phosphinothricin acetyltransferase</fullName>
    </submittedName>
</protein>
<evidence type="ECO:0000313" key="4">
    <source>
        <dbReference type="EMBL" id="TDQ66488.1"/>
    </source>
</evidence>
<feature type="domain" description="N-acetyltransferase" evidence="3">
    <location>
        <begin position="6"/>
        <end position="166"/>
    </location>
</feature>
<name>A0A4V3DBH0_9HYPH</name>
<dbReference type="RefSeq" id="WP_208111102.1">
    <property type="nucleotide sequence ID" value="NZ_SNYR01000001.1"/>
</dbReference>
<keyword evidence="1 4" id="KW-0808">Transferase</keyword>
<dbReference type="InterPro" id="IPR000182">
    <property type="entry name" value="GNAT_dom"/>
</dbReference>
<comment type="caution">
    <text evidence="4">The sequence shown here is derived from an EMBL/GenBank/DDBJ whole genome shotgun (WGS) entry which is preliminary data.</text>
</comment>
<dbReference type="InterPro" id="IPR016181">
    <property type="entry name" value="Acyl_CoA_acyltransferase"/>
</dbReference>
<accession>A0A4V3DBH0</accession>
<dbReference type="Pfam" id="PF00583">
    <property type="entry name" value="Acetyltransf_1"/>
    <property type="match status" value="1"/>
</dbReference>
<dbReference type="PANTHER" id="PTHR43072">
    <property type="entry name" value="N-ACETYLTRANSFERASE"/>
    <property type="match status" value="1"/>
</dbReference>
<proteinExistence type="predicted"/>
<keyword evidence="5" id="KW-1185">Reference proteome</keyword>
<dbReference type="Proteomes" id="UP000295391">
    <property type="component" value="Unassembled WGS sequence"/>
</dbReference>
<dbReference type="EMBL" id="SNYR01000001">
    <property type="protein sequence ID" value="TDQ66488.1"/>
    <property type="molecule type" value="Genomic_DNA"/>
</dbReference>
<dbReference type="CDD" id="cd04301">
    <property type="entry name" value="NAT_SF"/>
    <property type="match status" value="1"/>
</dbReference>
<dbReference type="AlphaFoldDB" id="A0A4V3DBH0"/>
<dbReference type="Gene3D" id="3.40.630.30">
    <property type="match status" value="1"/>
</dbReference>
<evidence type="ECO:0000313" key="5">
    <source>
        <dbReference type="Proteomes" id="UP000295391"/>
    </source>
</evidence>
<dbReference type="PROSITE" id="PS51186">
    <property type="entry name" value="GNAT"/>
    <property type="match status" value="1"/>
</dbReference>
<organism evidence="4 5">
    <name type="scientific">Maritalea mobilis</name>
    <dbReference type="NCBI Taxonomy" id="483324"/>
    <lineage>
        <taxon>Bacteria</taxon>
        <taxon>Pseudomonadati</taxon>
        <taxon>Pseudomonadota</taxon>
        <taxon>Alphaproteobacteria</taxon>
        <taxon>Hyphomicrobiales</taxon>
        <taxon>Devosiaceae</taxon>
        <taxon>Maritalea</taxon>
    </lineage>
</organism>